<dbReference type="Proteomes" id="UP000054097">
    <property type="component" value="Unassembled WGS sequence"/>
</dbReference>
<dbReference type="Pfam" id="PF12271">
    <property type="entry name" value="Chs7"/>
    <property type="match status" value="1"/>
</dbReference>
<keyword evidence="1" id="KW-1133">Transmembrane helix</keyword>
<evidence type="ECO:0000313" key="3">
    <source>
        <dbReference type="Proteomes" id="UP000054097"/>
    </source>
</evidence>
<dbReference type="GO" id="GO:0005789">
    <property type="term" value="C:endoplasmic reticulum membrane"/>
    <property type="evidence" value="ECO:0007669"/>
    <property type="project" value="TreeGrafter"/>
</dbReference>
<dbReference type="EMBL" id="KN824282">
    <property type="protein sequence ID" value="KIM31364.1"/>
    <property type="molecule type" value="Genomic_DNA"/>
</dbReference>
<gene>
    <name evidence="2" type="ORF">M408DRAFT_327602</name>
</gene>
<feature type="transmembrane region" description="Helical" evidence="1">
    <location>
        <begin position="132"/>
        <end position="158"/>
    </location>
</feature>
<dbReference type="STRING" id="933852.A0A0C3BGR8"/>
<sequence length="313" mass="34155">MATNATFPTVQQAGFGSFVYMCRNTGSYAFCNLFWRQLSNANFTLPPTSVAPVGINPRCGIPHANNGRFGNVANIVVCALSMILIIYLSQRANRRRAAVGRIEVRAMLMLYAVSLVSQAITTASILEQGSIPLLILTAVHAGVVAAFFWTLFATALVATQYVEDGTPSSLIPYYGLAIIFFLITTYIASDTAFSFTNLFKSNPARDLKSIGLFILLIIWPLVAVSLYFVTMSTIVVRVLGEKKPLLYYIGALLVFAGSQTVYFLLGTPICLGSNQFIDSAFIATALETAAVGILFLAWKDITESDWEDQVYLV</sequence>
<protein>
    <submittedName>
        <fullName evidence="2">Uncharacterized protein</fullName>
    </submittedName>
</protein>
<dbReference type="AlphaFoldDB" id="A0A0C3BGR8"/>
<feature type="transmembrane region" description="Helical" evidence="1">
    <location>
        <begin position="72"/>
        <end position="88"/>
    </location>
</feature>
<feature type="transmembrane region" description="Helical" evidence="1">
    <location>
        <begin position="277"/>
        <end position="298"/>
    </location>
</feature>
<keyword evidence="1" id="KW-0472">Membrane</keyword>
<dbReference type="HOGENOM" id="CLU_050424_0_0_1"/>
<accession>A0A0C3BGR8</accession>
<feature type="transmembrane region" description="Helical" evidence="1">
    <location>
        <begin position="108"/>
        <end position="126"/>
    </location>
</feature>
<feature type="transmembrane region" description="Helical" evidence="1">
    <location>
        <begin position="209"/>
        <end position="236"/>
    </location>
</feature>
<dbReference type="GO" id="GO:0051082">
    <property type="term" value="F:unfolded protein binding"/>
    <property type="evidence" value="ECO:0007669"/>
    <property type="project" value="TreeGrafter"/>
</dbReference>
<feature type="transmembrane region" description="Helical" evidence="1">
    <location>
        <begin position="170"/>
        <end position="189"/>
    </location>
</feature>
<dbReference type="PANTHER" id="PTHR35329:SF1">
    <property type="entry name" value="CHITIN SYNTHASE EXPORT CHAPERONE"/>
    <property type="match status" value="1"/>
</dbReference>
<proteinExistence type="predicted"/>
<feature type="transmembrane region" description="Helical" evidence="1">
    <location>
        <begin position="245"/>
        <end position="265"/>
    </location>
</feature>
<reference evidence="3" key="2">
    <citation type="submission" date="2015-01" db="EMBL/GenBank/DDBJ databases">
        <title>Evolutionary Origins and Diversification of the Mycorrhizal Mutualists.</title>
        <authorList>
            <consortium name="DOE Joint Genome Institute"/>
            <consortium name="Mycorrhizal Genomics Consortium"/>
            <person name="Kohler A."/>
            <person name="Kuo A."/>
            <person name="Nagy L.G."/>
            <person name="Floudas D."/>
            <person name="Copeland A."/>
            <person name="Barry K.W."/>
            <person name="Cichocki N."/>
            <person name="Veneault-Fourrey C."/>
            <person name="LaButti K."/>
            <person name="Lindquist E.A."/>
            <person name="Lipzen A."/>
            <person name="Lundell T."/>
            <person name="Morin E."/>
            <person name="Murat C."/>
            <person name="Riley R."/>
            <person name="Ohm R."/>
            <person name="Sun H."/>
            <person name="Tunlid A."/>
            <person name="Henrissat B."/>
            <person name="Grigoriev I.V."/>
            <person name="Hibbett D.S."/>
            <person name="Martin F."/>
        </authorList>
    </citation>
    <scope>NUCLEOTIDE SEQUENCE [LARGE SCALE GENOMIC DNA]</scope>
    <source>
        <strain evidence="3">MAFF 305830</strain>
    </source>
</reference>
<evidence type="ECO:0000256" key="1">
    <source>
        <dbReference type="SAM" id="Phobius"/>
    </source>
</evidence>
<organism evidence="2 3">
    <name type="scientific">Serendipita vermifera MAFF 305830</name>
    <dbReference type="NCBI Taxonomy" id="933852"/>
    <lineage>
        <taxon>Eukaryota</taxon>
        <taxon>Fungi</taxon>
        <taxon>Dikarya</taxon>
        <taxon>Basidiomycota</taxon>
        <taxon>Agaricomycotina</taxon>
        <taxon>Agaricomycetes</taxon>
        <taxon>Sebacinales</taxon>
        <taxon>Serendipitaceae</taxon>
        <taxon>Serendipita</taxon>
    </lineage>
</organism>
<keyword evidence="3" id="KW-1185">Reference proteome</keyword>
<name>A0A0C3BGR8_SERVB</name>
<dbReference type="InterPro" id="IPR022057">
    <property type="entry name" value="Chs7"/>
</dbReference>
<dbReference type="OrthoDB" id="5582162at2759"/>
<dbReference type="GO" id="GO:0006457">
    <property type="term" value="P:protein folding"/>
    <property type="evidence" value="ECO:0007669"/>
    <property type="project" value="TreeGrafter"/>
</dbReference>
<evidence type="ECO:0000313" key="2">
    <source>
        <dbReference type="EMBL" id="KIM31364.1"/>
    </source>
</evidence>
<reference evidence="2 3" key="1">
    <citation type="submission" date="2014-04" db="EMBL/GenBank/DDBJ databases">
        <authorList>
            <consortium name="DOE Joint Genome Institute"/>
            <person name="Kuo A."/>
            <person name="Zuccaro A."/>
            <person name="Kohler A."/>
            <person name="Nagy L.G."/>
            <person name="Floudas D."/>
            <person name="Copeland A."/>
            <person name="Barry K.W."/>
            <person name="Cichocki N."/>
            <person name="Veneault-Fourrey C."/>
            <person name="LaButti K."/>
            <person name="Lindquist E.A."/>
            <person name="Lipzen A."/>
            <person name="Lundell T."/>
            <person name="Morin E."/>
            <person name="Murat C."/>
            <person name="Sun H."/>
            <person name="Tunlid A."/>
            <person name="Henrissat B."/>
            <person name="Grigoriev I.V."/>
            <person name="Hibbett D.S."/>
            <person name="Martin F."/>
            <person name="Nordberg H.P."/>
            <person name="Cantor M.N."/>
            <person name="Hua S.X."/>
        </authorList>
    </citation>
    <scope>NUCLEOTIDE SEQUENCE [LARGE SCALE GENOMIC DNA]</scope>
    <source>
        <strain evidence="2 3">MAFF 305830</strain>
    </source>
</reference>
<keyword evidence="1" id="KW-0812">Transmembrane</keyword>
<dbReference type="PANTHER" id="PTHR35329">
    <property type="entry name" value="CHITIN SYNTHASE EXPORT CHAPERONE"/>
    <property type="match status" value="1"/>
</dbReference>